<dbReference type="SMART" id="SM00028">
    <property type="entry name" value="TPR"/>
    <property type="match status" value="3"/>
</dbReference>
<name>A0A085WGQ3_9BACT</name>
<dbReference type="Proteomes" id="UP000028725">
    <property type="component" value="Unassembled WGS sequence"/>
</dbReference>
<dbReference type="PATRIC" id="fig|394096.3.peg.5107"/>
<dbReference type="Gene3D" id="1.10.155.10">
    <property type="entry name" value="Chemotaxis receptor methyltransferase CheR, N-terminal domain"/>
    <property type="match status" value="1"/>
</dbReference>
<comment type="caution">
    <text evidence="8">The sequence shown here is derived from an EMBL/GenBank/DDBJ whole genome shotgun (WGS) entry which is preliminary data.</text>
</comment>
<dbReference type="SMART" id="SM00138">
    <property type="entry name" value="MeTrc"/>
    <property type="match status" value="1"/>
</dbReference>
<dbReference type="GO" id="GO:0008983">
    <property type="term" value="F:protein-glutamate O-methyltransferase activity"/>
    <property type="evidence" value="ECO:0007669"/>
    <property type="project" value="UniProtKB-EC"/>
</dbReference>
<keyword evidence="4 8" id="KW-0808">Transferase</keyword>
<evidence type="ECO:0000256" key="2">
    <source>
        <dbReference type="ARBA" id="ARBA00012534"/>
    </source>
</evidence>
<feature type="region of interest" description="Disordered" evidence="6">
    <location>
        <begin position="295"/>
        <end position="318"/>
    </location>
</feature>
<dbReference type="STRING" id="394096.DB31_9080"/>
<dbReference type="InterPro" id="IPR050903">
    <property type="entry name" value="Bact_Chemotaxis_MeTrfase"/>
</dbReference>
<keyword evidence="9" id="KW-1185">Reference proteome</keyword>
<evidence type="ECO:0000256" key="6">
    <source>
        <dbReference type="SAM" id="MobiDB-lite"/>
    </source>
</evidence>
<dbReference type="Pfam" id="PF13432">
    <property type="entry name" value="TPR_16"/>
    <property type="match status" value="1"/>
</dbReference>
<gene>
    <name evidence="8" type="ORF">DB31_9080</name>
</gene>
<protein>
    <recommendedName>
        <fullName evidence="2">protein-glutamate O-methyltransferase</fullName>
        <ecNumber evidence="2">2.1.1.80</ecNumber>
    </recommendedName>
</protein>
<evidence type="ECO:0000313" key="9">
    <source>
        <dbReference type="Proteomes" id="UP000028725"/>
    </source>
</evidence>
<dbReference type="Gene3D" id="3.40.50.150">
    <property type="entry name" value="Vaccinia Virus protein VP39"/>
    <property type="match status" value="1"/>
</dbReference>
<dbReference type="InterPro" id="IPR019734">
    <property type="entry name" value="TPR_rpt"/>
</dbReference>
<accession>A0A085WGQ3</accession>
<evidence type="ECO:0000256" key="5">
    <source>
        <dbReference type="ARBA" id="ARBA00022691"/>
    </source>
</evidence>
<dbReference type="InterPro" id="IPR022642">
    <property type="entry name" value="CheR_C"/>
</dbReference>
<dbReference type="AlphaFoldDB" id="A0A085WGQ3"/>
<sequence length="582" mass="64057">MSQKALQQLSALLLERAGLKITPDGFHSLRLALSTRMPAVGLTDPELYVQRLREVGGEQELRALLPLVTVGHTEFFRDPKQFRALERFILPQLLAKARREVRKVYIWSAGCATGEEPYSMAMVMAELGALPGEVDIWATDLNLAAVEAAKVGRFSVRRAGNMSAERLERFFRPMEEGLEIQPNIKEYIRFDGLNLAAPSFTDMVAPGSLDLILCRNVIIYFDLPTIRGLMDRFLQALRPGGLLFLGYSESLFKVYDRFEMIEVDGAFVYRRPLMEQKGSRMTLQPLSLTPAPVPTAGTTAAPLTTPAPIPSTGLPSKPRGMETPAPIAFSKTPSAGTDTLSPVKPAAVTHDPLTTIRERLAANAKLNPHPEMRNTPEPVRPARLTLEMPAVGSPEPRVLRATEVPGGAKRLPPAERLNQAVRKMMQSDFTTAIKDVEKLLVDEPGHLDGLLTLGNLYSLTGHIVEAREAFAQALAREPLCVEARVFGGVAALQAGQLAEARSEFSKALFLEPTLAIGHYLLAQVQERTQDRDGARRSYRNAIAQLRFPQRPLAGHYPDMPDSPEAIARVARYALTALEDEGH</sequence>
<dbReference type="InterPro" id="IPR011990">
    <property type="entry name" value="TPR-like_helical_dom_sf"/>
</dbReference>
<keyword evidence="3 8" id="KW-0489">Methyltransferase</keyword>
<dbReference type="InterPro" id="IPR029063">
    <property type="entry name" value="SAM-dependent_MTases_sf"/>
</dbReference>
<dbReference type="SUPFAM" id="SSF48452">
    <property type="entry name" value="TPR-like"/>
    <property type="match status" value="1"/>
</dbReference>
<dbReference type="PANTHER" id="PTHR24422">
    <property type="entry name" value="CHEMOTAXIS PROTEIN METHYLTRANSFERASE"/>
    <property type="match status" value="1"/>
</dbReference>
<dbReference type="PRINTS" id="PR00996">
    <property type="entry name" value="CHERMTFRASE"/>
</dbReference>
<organism evidence="8 9">
    <name type="scientific">Hyalangium minutum</name>
    <dbReference type="NCBI Taxonomy" id="394096"/>
    <lineage>
        <taxon>Bacteria</taxon>
        <taxon>Pseudomonadati</taxon>
        <taxon>Myxococcota</taxon>
        <taxon>Myxococcia</taxon>
        <taxon>Myxococcales</taxon>
        <taxon>Cystobacterineae</taxon>
        <taxon>Archangiaceae</taxon>
        <taxon>Hyalangium</taxon>
    </lineage>
</organism>
<dbReference type="EC" id="2.1.1.80" evidence="2"/>
<dbReference type="InterPro" id="IPR036804">
    <property type="entry name" value="CheR_N_sf"/>
</dbReference>
<keyword evidence="5" id="KW-0949">S-adenosyl-L-methionine</keyword>
<dbReference type="GO" id="GO:0032259">
    <property type="term" value="P:methylation"/>
    <property type="evidence" value="ECO:0007669"/>
    <property type="project" value="UniProtKB-KW"/>
</dbReference>
<feature type="domain" description="CheR-type methyltransferase" evidence="7">
    <location>
        <begin position="1"/>
        <end position="274"/>
    </location>
</feature>
<dbReference type="Gene3D" id="1.25.40.10">
    <property type="entry name" value="Tetratricopeptide repeat domain"/>
    <property type="match status" value="1"/>
</dbReference>
<dbReference type="EMBL" id="JMCB01000009">
    <property type="protein sequence ID" value="KFE66866.1"/>
    <property type="molecule type" value="Genomic_DNA"/>
</dbReference>
<dbReference type="InterPro" id="IPR000780">
    <property type="entry name" value="CheR_MeTrfase"/>
</dbReference>
<evidence type="ECO:0000256" key="3">
    <source>
        <dbReference type="ARBA" id="ARBA00022603"/>
    </source>
</evidence>
<comment type="catalytic activity">
    <reaction evidence="1">
        <text>L-glutamyl-[protein] + S-adenosyl-L-methionine = [protein]-L-glutamate 5-O-methyl ester + S-adenosyl-L-homocysteine</text>
        <dbReference type="Rhea" id="RHEA:24452"/>
        <dbReference type="Rhea" id="RHEA-COMP:10208"/>
        <dbReference type="Rhea" id="RHEA-COMP:10311"/>
        <dbReference type="ChEBI" id="CHEBI:29973"/>
        <dbReference type="ChEBI" id="CHEBI:57856"/>
        <dbReference type="ChEBI" id="CHEBI:59789"/>
        <dbReference type="ChEBI" id="CHEBI:82795"/>
        <dbReference type="EC" id="2.1.1.80"/>
    </reaction>
</comment>
<dbReference type="PANTHER" id="PTHR24422:SF19">
    <property type="entry name" value="CHEMOTAXIS PROTEIN METHYLTRANSFERASE"/>
    <property type="match status" value="1"/>
</dbReference>
<dbReference type="Pfam" id="PF01739">
    <property type="entry name" value="CheR"/>
    <property type="match status" value="1"/>
</dbReference>
<reference evidence="8 9" key="1">
    <citation type="submission" date="2014-04" db="EMBL/GenBank/DDBJ databases">
        <title>Genome assembly of Hyalangium minutum DSM 14724.</title>
        <authorList>
            <person name="Sharma G."/>
            <person name="Subramanian S."/>
        </authorList>
    </citation>
    <scope>NUCLEOTIDE SEQUENCE [LARGE SCALE GENOMIC DNA]</scope>
    <source>
        <strain evidence="8 9">DSM 14724</strain>
    </source>
</reference>
<dbReference type="SUPFAM" id="SSF47757">
    <property type="entry name" value="Chemotaxis receptor methyltransferase CheR, N-terminal domain"/>
    <property type="match status" value="1"/>
</dbReference>
<feature type="compositionally biased region" description="Low complexity" evidence="6">
    <location>
        <begin position="295"/>
        <end position="312"/>
    </location>
</feature>
<evidence type="ECO:0000256" key="1">
    <source>
        <dbReference type="ARBA" id="ARBA00001541"/>
    </source>
</evidence>
<dbReference type="SUPFAM" id="SSF53335">
    <property type="entry name" value="S-adenosyl-L-methionine-dependent methyltransferases"/>
    <property type="match status" value="1"/>
</dbReference>
<dbReference type="PROSITE" id="PS50123">
    <property type="entry name" value="CHER"/>
    <property type="match status" value="1"/>
</dbReference>
<evidence type="ECO:0000256" key="4">
    <source>
        <dbReference type="ARBA" id="ARBA00022679"/>
    </source>
</evidence>
<proteinExistence type="predicted"/>
<evidence type="ECO:0000259" key="7">
    <source>
        <dbReference type="PROSITE" id="PS50123"/>
    </source>
</evidence>
<evidence type="ECO:0000313" key="8">
    <source>
        <dbReference type="EMBL" id="KFE66866.1"/>
    </source>
</evidence>